<proteinExistence type="predicted"/>
<accession>A0A8J6HNH7</accession>
<keyword evidence="2" id="KW-1185">Reference proteome</keyword>
<evidence type="ECO:0000313" key="2">
    <source>
        <dbReference type="Proteomes" id="UP000719412"/>
    </source>
</evidence>
<dbReference type="Proteomes" id="UP000719412">
    <property type="component" value="Unassembled WGS sequence"/>
</dbReference>
<protein>
    <submittedName>
        <fullName evidence="1">Uncharacterized protein</fullName>
    </submittedName>
</protein>
<sequence>MNINGPGGVRLRRGLSRVCRAERRHVVFQGSDKCLPKGETRMLTVRRTATVNIRVRNYALVADEPTPGRLPLRRNSRKVSNLAHQEQIILPLPCLASDTSTDTSTARIERPDAALDDRFRGLLLAGFFRVSVEIRTQWCVAATHCVKAAAAHFAAVPSGHQKTLTLFPASSRGAPHNYYKDERERRETGERVVSEQFSGFSLGSPWRTEQYYEVDCPSVKITCRLQCGNNLYLRRYPFFRERAEKLAWSTNGKNFDRRSTNQQYWISCRDGNDNNRDRSEIEPGQMWVRMKTRDVVGIFHGVVNYFLIGRVRKGNVGAGNRALLFYTGCGCRYTVRRANWIVFVDRLACLPCPDEKNHAIVSEGDFVRFVPSDSDKSCFFGVRIAQSGCFRRQIKTTCVRAFCRSGILAGINLYPVNVPTFSGDHSASAATKIKKCR</sequence>
<comment type="caution">
    <text evidence="1">The sequence shown here is derived from an EMBL/GenBank/DDBJ whole genome shotgun (WGS) entry which is preliminary data.</text>
</comment>
<reference evidence="1" key="1">
    <citation type="journal article" date="2020" name="J Insects Food Feed">
        <title>The yellow mealworm (Tenebrio molitor) genome: a resource for the emerging insects as food and feed industry.</title>
        <authorList>
            <person name="Eriksson T."/>
            <person name="Andere A."/>
            <person name="Kelstrup H."/>
            <person name="Emery V."/>
            <person name="Picard C."/>
        </authorList>
    </citation>
    <scope>NUCLEOTIDE SEQUENCE</scope>
    <source>
        <strain evidence="1">Stoneville</strain>
        <tissue evidence="1">Whole head</tissue>
    </source>
</reference>
<evidence type="ECO:0000313" key="1">
    <source>
        <dbReference type="EMBL" id="KAH0817697.1"/>
    </source>
</evidence>
<name>A0A8J6HNH7_TENMO</name>
<dbReference type="AlphaFoldDB" id="A0A8J6HNH7"/>
<gene>
    <name evidence="1" type="ORF">GEV33_005094</name>
</gene>
<organism evidence="1 2">
    <name type="scientific">Tenebrio molitor</name>
    <name type="common">Yellow mealworm beetle</name>
    <dbReference type="NCBI Taxonomy" id="7067"/>
    <lineage>
        <taxon>Eukaryota</taxon>
        <taxon>Metazoa</taxon>
        <taxon>Ecdysozoa</taxon>
        <taxon>Arthropoda</taxon>
        <taxon>Hexapoda</taxon>
        <taxon>Insecta</taxon>
        <taxon>Pterygota</taxon>
        <taxon>Neoptera</taxon>
        <taxon>Endopterygota</taxon>
        <taxon>Coleoptera</taxon>
        <taxon>Polyphaga</taxon>
        <taxon>Cucujiformia</taxon>
        <taxon>Tenebrionidae</taxon>
        <taxon>Tenebrio</taxon>
    </lineage>
</organism>
<reference evidence="1" key="2">
    <citation type="submission" date="2021-08" db="EMBL/GenBank/DDBJ databases">
        <authorList>
            <person name="Eriksson T."/>
        </authorList>
    </citation>
    <scope>NUCLEOTIDE SEQUENCE</scope>
    <source>
        <strain evidence="1">Stoneville</strain>
        <tissue evidence="1">Whole head</tissue>
    </source>
</reference>
<dbReference type="EMBL" id="JABDTM020018984">
    <property type="protein sequence ID" value="KAH0817697.1"/>
    <property type="molecule type" value="Genomic_DNA"/>
</dbReference>